<dbReference type="InterPro" id="IPR036691">
    <property type="entry name" value="Endo/exonu/phosph_ase_sf"/>
</dbReference>
<dbReference type="SMART" id="SM00278">
    <property type="entry name" value="HhH1"/>
    <property type="match status" value="2"/>
</dbReference>
<dbReference type="GO" id="GO:0004530">
    <property type="term" value="F:deoxyribonuclease I activity"/>
    <property type="evidence" value="ECO:0007669"/>
    <property type="project" value="TreeGrafter"/>
</dbReference>
<dbReference type="GO" id="GO:0005634">
    <property type="term" value="C:nucleus"/>
    <property type="evidence" value="ECO:0007669"/>
    <property type="project" value="TreeGrafter"/>
</dbReference>
<dbReference type="InterPro" id="IPR010994">
    <property type="entry name" value="RuvA_2-like"/>
</dbReference>
<dbReference type="SUPFAM" id="SSF47781">
    <property type="entry name" value="RuvA domain 2-like"/>
    <property type="match status" value="1"/>
</dbReference>
<evidence type="ECO:0000259" key="3">
    <source>
        <dbReference type="SMART" id="SM00278"/>
    </source>
</evidence>
<dbReference type="GO" id="GO:0003677">
    <property type="term" value="F:DNA binding"/>
    <property type="evidence" value="ECO:0007669"/>
    <property type="project" value="InterPro"/>
</dbReference>
<sequence length="509" mass="56349">MVDGRFVVGAVNASTAEDLQRIPGVGPTISDRILQLRPFATLEALRAVPGIGPKRFHALMCHLQPIVDDDTRDGLTNSPSCADLVRVSEPTHVQCAQGTDALVGFNPVQACIQALLCMIAATASPVPTLLLLDLLMRSATNITTVARVCIRMFSKAHESRIIVVDPFACAIAAVAFHAQALAFKGDRGLNTLTVRSVYMPPVVRPALPRRALRHQPLPSYASFPPSAPAPPLLLGTWNIRHLSKARPMDSIKLVLAVLARFDVIALQVPAKSSSHRTTHQHATPPQEVRDVVVIKRLVNLLHGYAYVVSPPVGRHNHSAEHYCYFYRKRLGLTPTIVENEPTTAASFVRPPFVVAFDDATSRTTVPSHHHRRYLVLVNLHVVFGQRQQRHDELGAVKAMLPRLAQTWPRHHVVLLGDFNLPPFDIGPIRDWSPVVRAPQSTTIFNSLYDNIWLHDAHDVSGDGPRGVWRIDHEFFPDTLDRPYASADARQARRQCNQELSDHCPVFVAI</sequence>
<protein>
    <submittedName>
        <fullName evidence="5">Aste57867_14497 protein</fullName>
    </submittedName>
</protein>
<gene>
    <name evidence="5" type="primary">Aste57867_14497</name>
    <name evidence="4" type="ORF">As57867_014443</name>
    <name evidence="5" type="ORF">ASTE57867_14497</name>
</gene>
<organism evidence="5 6">
    <name type="scientific">Aphanomyces stellatus</name>
    <dbReference type="NCBI Taxonomy" id="120398"/>
    <lineage>
        <taxon>Eukaryota</taxon>
        <taxon>Sar</taxon>
        <taxon>Stramenopiles</taxon>
        <taxon>Oomycota</taxon>
        <taxon>Saprolegniomycetes</taxon>
        <taxon>Saprolegniales</taxon>
        <taxon>Verrucalvaceae</taxon>
        <taxon>Aphanomyces</taxon>
    </lineage>
</organism>
<dbReference type="PANTHER" id="PTHR11371:SF31">
    <property type="entry name" value="EXTRACELLULAR NUCLEASE"/>
    <property type="match status" value="1"/>
</dbReference>
<evidence type="ECO:0000256" key="1">
    <source>
        <dbReference type="ARBA" id="ARBA00022722"/>
    </source>
</evidence>
<dbReference type="Proteomes" id="UP000332933">
    <property type="component" value="Unassembled WGS sequence"/>
</dbReference>
<dbReference type="InterPro" id="IPR003583">
    <property type="entry name" value="Hlx-hairpin-Hlx_DNA-bd_motif"/>
</dbReference>
<reference evidence="5 6" key="1">
    <citation type="submission" date="2019-03" db="EMBL/GenBank/DDBJ databases">
        <authorList>
            <person name="Gaulin E."/>
            <person name="Dumas B."/>
        </authorList>
    </citation>
    <scope>NUCLEOTIDE SEQUENCE [LARGE SCALE GENOMIC DNA]</scope>
    <source>
        <strain evidence="5">CBS 568.67</strain>
    </source>
</reference>
<evidence type="ECO:0000313" key="4">
    <source>
        <dbReference type="EMBL" id="KAF0694658.1"/>
    </source>
</evidence>
<dbReference type="GO" id="GO:0006281">
    <property type="term" value="P:DNA repair"/>
    <property type="evidence" value="ECO:0007669"/>
    <property type="project" value="InterPro"/>
</dbReference>
<dbReference type="Pfam" id="PF12836">
    <property type="entry name" value="HHH_3"/>
    <property type="match status" value="1"/>
</dbReference>
<evidence type="ECO:0000313" key="5">
    <source>
        <dbReference type="EMBL" id="VFT91319.1"/>
    </source>
</evidence>
<keyword evidence="6" id="KW-1185">Reference proteome</keyword>
<keyword evidence="2" id="KW-0378">Hydrolase</keyword>
<reference evidence="4" key="2">
    <citation type="submission" date="2019-06" db="EMBL/GenBank/DDBJ databases">
        <title>Genomics analysis of Aphanomyces spp. identifies a new class of oomycete effector associated with host adaptation.</title>
        <authorList>
            <person name="Gaulin E."/>
        </authorList>
    </citation>
    <scope>NUCLEOTIDE SEQUENCE</scope>
    <source>
        <strain evidence="4">CBS 578.67</strain>
    </source>
</reference>
<dbReference type="AlphaFoldDB" id="A0A485L1M8"/>
<dbReference type="EMBL" id="CAADRA010005564">
    <property type="protein sequence ID" value="VFT91319.1"/>
    <property type="molecule type" value="Genomic_DNA"/>
</dbReference>
<proteinExistence type="predicted"/>
<evidence type="ECO:0000313" key="6">
    <source>
        <dbReference type="Proteomes" id="UP000332933"/>
    </source>
</evidence>
<dbReference type="InterPro" id="IPR016202">
    <property type="entry name" value="DNase_I"/>
</dbReference>
<dbReference type="Gene3D" id="3.60.10.10">
    <property type="entry name" value="Endonuclease/exonuclease/phosphatase"/>
    <property type="match status" value="1"/>
</dbReference>
<dbReference type="OrthoDB" id="6237065at2759"/>
<evidence type="ECO:0000256" key="2">
    <source>
        <dbReference type="ARBA" id="ARBA00022801"/>
    </source>
</evidence>
<dbReference type="Gene3D" id="1.10.150.320">
    <property type="entry name" value="Photosystem II 12 kDa extrinsic protein"/>
    <property type="match status" value="1"/>
</dbReference>
<keyword evidence="1" id="KW-0540">Nuclease</keyword>
<dbReference type="PANTHER" id="PTHR11371">
    <property type="entry name" value="DEOXYRIBONUCLEASE"/>
    <property type="match status" value="1"/>
</dbReference>
<dbReference type="EMBL" id="VJMH01005543">
    <property type="protein sequence ID" value="KAF0694658.1"/>
    <property type="molecule type" value="Genomic_DNA"/>
</dbReference>
<dbReference type="GO" id="GO:0006308">
    <property type="term" value="P:DNA catabolic process"/>
    <property type="evidence" value="ECO:0007669"/>
    <property type="project" value="InterPro"/>
</dbReference>
<dbReference type="SMART" id="SM00476">
    <property type="entry name" value="DNaseIc"/>
    <property type="match status" value="1"/>
</dbReference>
<feature type="domain" description="Helix-hairpin-helix DNA-binding motif class 1" evidence="3">
    <location>
        <begin position="43"/>
        <end position="62"/>
    </location>
</feature>
<feature type="domain" description="Helix-hairpin-helix DNA-binding motif class 1" evidence="3">
    <location>
        <begin position="17"/>
        <end position="36"/>
    </location>
</feature>
<accession>A0A485L1M8</accession>
<dbReference type="SUPFAM" id="SSF56219">
    <property type="entry name" value="DNase I-like"/>
    <property type="match status" value="1"/>
</dbReference>
<name>A0A485L1M8_9STRA</name>